<proteinExistence type="predicted"/>
<dbReference type="InterPro" id="IPR025870">
    <property type="entry name" value="Glyoxalase-like_dom"/>
</dbReference>
<feature type="domain" description="VOC" evidence="1">
    <location>
        <begin position="5"/>
        <end position="128"/>
    </location>
</feature>
<dbReference type="PATRIC" id="fig|1359.32.peg.2145"/>
<dbReference type="InterPro" id="IPR029068">
    <property type="entry name" value="Glyas_Bleomycin-R_OHBP_Dase"/>
</dbReference>
<evidence type="ECO:0000259" key="1">
    <source>
        <dbReference type="PROSITE" id="PS51819"/>
    </source>
</evidence>
<reference evidence="2 3" key="1">
    <citation type="submission" date="2015-08" db="EMBL/GenBank/DDBJ databases">
        <title>Draft Genome Sequences of 11 Lactococcus lactis subspecies cremoris strains.</title>
        <authorList>
            <person name="Wels M."/>
            <person name="Backus L."/>
            <person name="Boekhorst J."/>
            <person name="Dijkstra A."/>
            <person name="Beerthuizen M."/>
            <person name="Siezen R."/>
            <person name="Bachmann H."/>
            <person name="Van Hijum S."/>
        </authorList>
    </citation>
    <scope>NUCLEOTIDE SEQUENCE [LARGE SCALE GENOMIC DNA]</scope>
    <source>
        <strain evidence="2 3">KW10</strain>
    </source>
</reference>
<name>A0A166KME9_LACLC</name>
<evidence type="ECO:0000313" key="3">
    <source>
        <dbReference type="Proteomes" id="UP000076519"/>
    </source>
</evidence>
<accession>A0A166KME9</accession>
<dbReference type="Gene3D" id="3.10.180.10">
    <property type="entry name" value="2,3-Dihydroxybiphenyl 1,2-Dioxygenase, domain 1"/>
    <property type="match status" value="1"/>
</dbReference>
<dbReference type="GO" id="GO:0016829">
    <property type="term" value="F:lyase activity"/>
    <property type="evidence" value="ECO:0007669"/>
    <property type="project" value="UniProtKB-KW"/>
</dbReference>
<dbReference type="EMBL" id="LIYF01000001">
    <property type="protein sequence ID" value="KZK08627.1"/>
    <property type="molecule type" value="Genomic_DNA"/>
</dbReference>
<sequence length="168" mass="19504">MLELKFEGILLTVKDLNRAQDFYENILNQTPLYDYEGQMITYESGISLAPESAYRSWFKDGMSPNFKIHHKSNSSQLYFEVEDLDSYRLELTSKIVVDWIHKPITSSYGARTMRFYDYDGHIIEVAESIKVVATRLLSQGMTVEEIAVQFGDSVEVIEELLDYHNLKK</sequence>
<dbReference type="InterPro" id="IPR037523">
    <property type="entry name" value="VOC_core"/>
</dbReference>
<protein>
    <submittedName>
        <fullName evidence="2">Lactoylglutation lyase</fullName>
    </submittedName>
</protein>
<organism evidence="2 3">
    <name type="scientific">Lactococcus lactis subsp. cremoris</name>
    <name type="common">Streptococcus cremoris</name>
    <dbReference type="NCBI Taxonomy" id="1359"/>
    <lineage>
        <taxon>Bacteria</taxon>
        <taxon>Bacillati</taxon>
        <taxon>Bacillota</taxon>
        <taxon>Bacilli</taxon>
        <taxon>Lactobacillales</taxon>
        <taxon>Streptococcaceae</taxon>
        <taxon>Lactococcus</taxon>
    </lineage>
</organism>
<comment type="caution">
    <text evidence="2">The sequence shown here is derived from an EMBL/GenBank/DDBJ whole genome shotgun (WGS) entry which is preliminary data.</text>
</comment>
<dbReference type="Proteomes" id="UP000076519">
    <property type="component" value="Unassembled WGS sequence"/>
</dbReference>
<gene>
    <name evidence="2" type="ORF">AB996_0064</name>
</gene>
<dbReference type="RefSeq" id="WP_063280965.1">
    <property type="nucleotide sequence ID" value="NZ_LIYF01000001.1"/>
</dbReference>
<dbReference type="Pfam" id="PF12681">
    <property type="entry name" value="Glyoxalase_2"/>
    <property type="match status" value="1"/>
</dbReference>
<keyword evidence="2" id="KW-0456">Lyase</keyword>
<evidence type="ECO:0000313" key="2">
    <source>
        <dbReference type="EMBL" id="KZK08627.1"/>
    </source>
</evidence>
<dbReference type="AlphaFoldDB" id="A0A166KME9"/>
<dbReference type="PROSITE" id="PS51819">
    <property type="entry name" value="VOC"/>
    <property type="match status" value="1"/>
</dbReference>
<dbReference type="SUPFAM" id="SSF54593">
    <property type="entry name" value="Glyoxalase/Bleomycin resistance protein/Dihydroxybiphenyl dioxygenase"/>
    <property type="match status" value="1"/>
</dbReference>